<evidence type="ECO:0000313" key="4">
    <source>
        <dbReference type="WBParaSite" id="NBR_0001343801-mRNA-1"/>
    </source>
</evidence>
<feature type="domain" description="RNA-dependent RNA polymerase alsuviricetes" evidence="1">
    <location>
        <begin position="146"/>
        <end position="245"/>
    </location>
</feature>
<sequence length="267" mass="30339">MILQQQRGGASLRSGTPCSCRSTAAACSIPKDEEIRTPGIVEFVQKVLSAQAALTQPDNVSDAFLPVNVFSQEIQFSRMKSVHESMDVVTALQTFYGLIDLATEIGRYTMMIKWDAKNKLEPHAWEEYLPVRIIFFHKPVINAIYAKSIEKSVRYFYSTFIVETPEGFVAIPDPLKRFERLGRHLFGVDKEGLHDRYISFAELMRVGIEDVLLEGMAERYGNTHSARLALDAIRAVHDNFGTFQQLYKAAEHPRVIRKIKTTLRVLN</sequence>
<dbReference type="GO" id="GO:0003723">
    <property type="term" value="F:RNA binding"/>
    <property type="evidence" value="ECO:0007669"/>
    <property type="project" value="InterPro"/>
</dbReference>
<dbReference type="EMBL" id="UYSL01021042">
    <property type="protein sequence ID" value="VDL77028.1"/>
    <property type="molecule type" value="Genomic_DNA"/>
</dbReference>
<protein>
    <submittedName>
        <fullName evidence="4">RdRP_2 domain-containing protein</fullName>
    </submittedName>
</protein>
<gene>
    <name evidence="2" type="ORF">NBR_LOCUS13439</name>
</gene>
<reference evidence="4" key="1">
    <citation type="submission" date="2016-04" db="UniProtKB">
        <authorList>
            <consortium name="WormBaseParasite"/>
        </authorList>
    </citation>
    <scope>IDENTIFICATION</scope>
</reference>
<evidence type="ECO:0000313" key="3">
    <source>
        <dbReference type="Proteomes" id="UP000271162"/>
    </source>
</evidence>
<evidence type="ECO:0000259" key="1">
    <source>
        <dbReference type="Pfam" id="PF00978"/>
    </source>
</evidence>
<dbReference type="GO" id="GO:0003968">
    <property type="term" value="F:RNA-directed RNA polymerase activity"/>
    <property type="evidence" value="ECO:0007669"/>
    <property type="project" value="InterPro"/>
</dbReference>
<reference evidence="2 3" key="2">
    <citation type="submission" date="2018-11" db="EMBL/GenBank/DDBJ databases">
        <authorList>
            <consortium name="Pathogen Informatics"/>
        </authorList>
    </citation>
    <scope>NUCLEOTIDE SEQUENCE [LARGE SCALE GENOMIC DNA]</scope>
</reference>
<dbReference type="AlphaFoldDB" id="A0A158R1B1"/>
<name>A0A158R1B1_NIPBR</name>
<dbReference type="WBParaSite" id="NBR_0001343801-mRNA-1">
    <property type="protein sequence ID" value="NBR_0001343801-mRNA-1"/>
    <property type="gene ID" value="NBR_0001343801"/>
</dbReference>
<dbReference type="InterPro" id="IPR001788">
    <property type="entry name" value="RNA-dep_RNA_pol_alsuvir"/>
</dbReference>
<dbReference type="Proteomes" id="UP000271162">
    <property type="component" value="Unassembled WGS sequence"/>
</dbReference>
<accession>A0A158R1B1</accession>
<dbReference type="Pfam" id="PF00978">
    <property type="entry name" value="RdRP_2"/>
    <property type="match status" value="1"/>
</dbReference>
<keyword evidence="3" id="KW-1185">Reference proteome</keyword>
<evidence type="ECO:0000313" key="2">
    <source>
        <dbReference type="EMBL" id="VDL77028.1"/>
    </source>
</evidence>
<proteinExistence type="predicted"/>
<dbReference type="GO" id="GO:0006351">
    <property type="term" value="P:DNA-templated transcription"/>
    <property type="evidence" value="ECO:0007669"/>
    <property type="project" value="InterPro"/>
</dbReference>
<organism evidence="4">
    <name type="scientific">Nippostrongylus brasiliensis</name>
    <name type="common">Rat hookworm</name>
    <dbReference type="NCBI Taxonomy" id="27835"/>
    <lineage>
        <taxon>Eukaryota</taxon>
        <taxon>Metazoa</taxon>
        <taxon>Ecdysozoa</taxon>
        <taxon>Nematoda</taxon>
        <taxon>Chromadorea</taxon>
        <taxon>Rhabditida</taxon>
        <taxon>Rhabditina</taxon>
        <taxon>Rhabditomorpha</taxon>
        <taxon>Strongyloidea</taxon>
        <taxon>Heligmosomidae</taxon>
        <taxon>Nippostrongylus</taxon>
    </lineage>
</organism>